<dbReference type="Pfam" id="PF13639">
    <property type="entry name" value="zf-RING_2"/>
    <property type="match status" value="1"/>
</dbReference>
<keyword evidence="2 4" id="KW-0863">Zinc-finger</keyword>
<dbReference type="PROSITE" id="PS50089">
    <property type="entry name" value="ZF_RING_2"/>
    <property type="match status" value="1"/>
</dbReference>
<protein>
    <recommendedName>
        <fullName evidence="5">RING-type domain-containing protein</fullName>
    </recommendedName>
</protein>
<evidence type="ECO:0000313" key="6">
    <source>
        <dbReference type="EMBL" id="KAF1995466.1"/>
    </source>
</evidence>
<dbReference type="InterPro" id="IPR013083">
    <property type="entry name" value="Znf_RING/FYVE/PHD"/>
</dbReference>
<dbReference type="PANTHER" id="PTHR22763">
    <property type="entry name" value="RING ZINC FINGER PROTEIN"/>
    <property type="match status" value="1"/>
</dbReference>
<gene>
    <name evidence="6" type="ORF">P154DRAFT_580773</name>
</gene>
<evidence type="ECO:0000313" key="7">
    <source>
        <dbReference type="Proteomes" id="UP000799779"/>
    </source>
</evidence>
<reference evidence="6" key="1">
    <citation type="journal article" date="2020" name="Stud. Mycol.">
        <title>101 Dothideomycetes genomes: a test case for predicting lifestyles and emergence of pathogens.</title>
        <authorList>
            <person name="Haridas S."/>
            <person name="Albert R."/>
            <person name="Binder M."/>
            <person name="Bloem J."/>
            <person name="Labutti K."/>
            <person name="Salamov A."/>
            <person name="Andreopoulos B."/>
            <person name="Baker S."/>
            <person name="Barry K."/>
            <person name="Bills G."/>
            <person name="Bluhm B."/>
            <person name="Cannon C."/>
            <person name="Castanera R."/>
            <person name="Culley D."/>
            <person name="Daum C."/>
            <person name="Ezra D."/>
            <person name="Gonzalez J."/>
            <person name="Henrissat B."/>
            <person name="Kuo A."/>
            <person name="Liang C."/>
            <person name="Lipzen A."/>
            <person name="Lutzoni F."/>
            <person name="Magnuson J."/>
            <person name="Mondo S."/>
            <person name="Nolan M."/>
            <person name="Ohm R."/>
            <person name="Pangilinan J."/>
            <person name="Park H.-J."/>
            <person name="Ramirez L."/>
            <person name="Alfaro M."/>
            <person name="Sun H."/>
            <person name="Tritt A."/>
            <person name="Yoshinaga Y."/>
            <person name="Zwiers L.-H."/>
            <person name="Turgeon B."/>
            <person name="Goodwin S."/>
            <person name="Spatafora J."/>
            <person name="Crous P."/>
            <person name="Grigoriev I."/>
        </authorList>
    </citation>
    <scope>NUCLEOTIDE SEQUENCE</scope>
    <source>
        <strain evidence="6">CBS 123094</strain>
    </source>
</reference>
<evidence type="ECO:0000259" key="5">
    <source>
        <dbReference type="PROSITE" id="PS50089"/>
    </source>
</evidence>
<dbReference type="OrthoDB" id="3800709at2759"/>
<dbReference type="InterPro" id="IPR050731">
    <property type="entry name" value="HRD1_E3_ubiq-ligases"/>
</dbReference>
<dbReference type="SUPFAM" id="SSF57850">
    <property type="entry name" value="RING/U-box"/>
    <property type="match status" value="1"/>
</dbReference>
<keyword evidence="7" id="KW-1185">Reference proteome</keyword>
<keyword evidence="3" id="KW-0862">Zinc</keyword>
<sequence length="359" mass="41453">MPFLLPKSVYLDTHLLPAAPPSVDKNCPICNEDWNIAKEEVVRLLDCDHIFHRECLITWFDCDQQNCNTCPMCRRVLFDPTASIPVRPPRPTRVRPTREMLRIVHRETPHVLDTIDFNQVSNPEVPMRNLGLPQVQAPVNIALVDECFRVLLRGIVLRVLADRQSAIHIWWFLQEIATHTRDCWRVLWEPQQVLRGASFVNYLMTVMMRDYASNMTIDQWVSLSRYRRSDFLENMHTWSPMDISILCSVPEVSFRRVIPGWPAMVEINRTRFTLTDSYNRMVFRGPVPGEGGNMPLVQVSLTCHGSTNTSILLKRDSSENRLVIHIVERGFGTLLDVSSSDSELSLLNSENVRLRINFS</sequence>
<evidence type="ECO:0000256" key="4">
    <source>
        <dbReference type="PROSITE-ProRule" id="PRU00175"/>
    </source>
</evidence>
<dbReference type="Proteomes" id="UP000799779">
    <property type="component" value="Unassembled WGS sequence"/>
</dbReference>
<dbReference type="AlphaFoldDB" id="A0A6A5WCV0"/>
<dbReference type="Gene3D" id="3.30.40.10">
    <property type="entry name" value="Zinc/RING finger domain, C3HC4 (zinc finger)"/>
    <property type="match status" value="1"/>
</dbReference>
<feature type="domain" description="RING-type" evidence="5">
    <location>
        <begin position="27"/>
        <end position="74"/>
    </location>
</feature>
<dbReference type="GO" id="GO:0008270">
    <property type="term" value="F:zinc ion binding"/>
    <property type="evidence" value="ECO:0007669"/>
    <property type="project" value="UniProtKB-KW"/>
</dbReference>
<organism evidence="6 7">
    <name type="scientific">Amniculicola lignicola CBS 123094</name>
    <dbReference type="NCBI Taxonomy" id="1392246"/>
    <lineage>
        <taxon>Eukaryota</taxon>
        <taxon>Fungi</taxon>
        <taxon>Dikarya</taxon>
        <taxon>Ascomycota</taxon>
        <taxon>Pezizomycotina</taxon>
        <taxon>Dothideomycetes</taxon>
        <taxon>Pleosporomycetidae</taxon>
        <taxon>Pleosporales</taxon>
        <taxon>Amniculicolaceae</taxon>
        <taxon>Amniculicola</taxon>
    </lineage>
</organism>
<dbReference type="EMBL" id="ML977638">
    <property type="protein sequence ID" value="KAF1995466.1"/>
    <property type="molecule type" value="Genomic_DNA"/>
</dbReference>
<dbReference type="GO" id="GO:0012505">
    <property type="term" value="C:endomembrane system"/>
    <property type="evidence" value="ECO:0007669"/>
    <property type="project" value="TreeGrafter"/>
</dbReference>
<keyword evidence="1" id="KW-0479">Metal-binding</keyword>
<name>A0A6A5WCV0_9PLEO</name>
<dbReference type="GO" id="GO:0043161">
    <property type="term" value="P:proteasome-mediated ubiquitin-dependent protein catabolic process"/>
    <property type="evidence" value="ECO:0007669"/>
    <property type="project" value="TreeGrafter"/>
</dbReference>
<evidence type="ECO:0000256" key="2">
    <source>
        <dbReference type="ARBA" id="ARBA00022771"/>
    </source>
</evidence>
<accession>A0A6A5WCV0</accession>
<proteinExistence type="predicted"/>
<dbReference type="SMART" id="SM00184">
    <property type="entry name" value="RING"/>
    <property type="match status" value="1"/>
</dbReference>
<dbReference type="InterPro" id="IPR001841">
    <property type="entry name" value="Znf_RING"/>
</dbReference>
<dbReference type="GO" id="GO:0061630">
    <property type="term" value="F:ubiquitin protein ligase activity"/>
    <property type="evidence" value="ECO:0007669"/>
    <property type="project" value="TreeGrafter"/>
</dbReference>
<evidence type="ECO:0000256" key="1">
    <source>
        <dbReference type="ARBA" id="ARBA00022723"/>
    </source>
</evidence>
<evidence type="ECO:0000256" key="3">
    <source>
        <dbReference type="ARBA" id="ARBA00022833"/>
    </source>
</evidence>